<name>A0A4U0WW45_9PEZI</name>
<evidence type="ECO:0000313" key="2">
    <source>
        <dbReference type="EMBL" id="TKA66968.1"/>
    </source>
</evidence>
<gene>
    <name evidence="2" type="ORF">B0A49_05444</name>
</gene>
<comment type="caution">
    <text evidence="2">The sequence shown here is derived from an EMBL/GenBank/DDBJ whole genome shotgun (WGS) entry which is preliminary data.</text>
</comment>
<evidence type="ECO:0000313" key="3">
    <source>
        <dbReference type="Proteomes" id="UP000308768"/>
    </source>
</evidence>
<sequence>MPDAQGVRRSLRLSQTEPGFELNIFSRQWLWSIPFFESWVVSGIVLPHLKEWKGECIDDASHFNQIVDIIDTRRSSIFSDAVVSQCQLEDSKRTGSFESSSTDRTTRTTSELWARAVWLIVKSNKGAETALLDEYKTSPKECYEILVSFLMTIFQEYNGSMNRDYVGYYARLIGERLRLKPVEIDKQTENFFGHETEAEDDSEEEYGIHSRKMINNTESSDDGPPLPKKLKVGKYSRRNSGSRKSSRSSTTKGIQSSTSHMIKPNYMNACETIDPSQPTAVNIGQPVTQLDMTAADKDEREFAASERYRKLEKELVTVRVELGRLTTRNAELDSAALLLRALAKEVVVQTAGMTGSNFGAVGEVLGRLRDAVQD</sequence>
<dbReference type="Proteomes" id="UP000308768">
    <property type="component" value="Unassembled WGS sequence"/>
</dbReference>
<reference evidence="2 3" key="1">
    <citation type="submission" date="2017-03" db="EMBL/GenBank/DDBJ databases">
        <title>Genomes of endolithic fungi from Antarctica.</title>
        <authorList>
            <person name="Coleine C."/>
            <person name="Masonjones S."/>
            <person name="Stajich J.E."/>
        </authorList>
    </citation>
    <scope>NUCLEOTIDE SEQUENCE [LARGE SCALE GENOMIC DNA]</scope>
    <source>
        <strain evidence="2 3">CCFEE 5187</strain>
    </source>
</reference>
<feature type="region of interest" description="Disordered" evidence="1">
    <location>
        <begin position="214"/>
        <end position="263"/>
    </location>
</feature>
<proteinExistence type="predicted"/>
<feature type="compositionally biased region" description="Basic residues" evidence="1">
    <location>
        <begin position="228"/>
        <end position="246"/>
    </location>
</feature>
<dbReference type="EMBL" id="NAJN01000963">
    <property type="protein sequence ID" value="TKA66968.1"/>
    <property type="molecule type" value="Genomic_DNA"/>
</dbReference>
<organism evidence="2 3">
    <name type="scientific">Cryomyces minteri</name>
    <dbReference type="NCBI Taxonomy" id="331657"/>
    <lineage>
        <taxon>Eukaryota</taxon>
        <taxon>Fungi</taxon>
        <taxon>Dikarya</taxon>
        <taxon>Ascomycota</taxon>
        <taxon>Pezizomycotina</taxon>
        <taxon>Dothideomycetes</taxon>
        <taxon>Dothideomycetes incertae sedis</taxon>
        <taxon>Cryomyces</taxon>
    </lineage>
</organism>
<keyword evidence="3" id="KW-1185">Reference proteome</keyword>
<dbReference type="AlphaFoldDB" id="A0A4U0WW45"/>
<protein>
    <submittedName>
        <fullName evidence="2">Uncharacterized protein</fullName>
    </submittedName>
</protein>
<evidence type="ECO:0000256" key="1">
    <source>
        <dbReference type="SAM" id="MobiDB-lite"/>
    </source>
</evidence>
<accession>A0A4U0WW45</accession>